<reference evidence="1" key="1">
    <citation type="journal article" date="2014" name="Front. Microbiol.">
        <title>High frequency of phylogenetically diverse reductive dehalogenase-homologous genes in deep subseafloor sedimentary metagenomes.</title>
        <authorList>
            <person name="Kawai M."/>
            <person name="Futagami T."/>
            <person name="Toyoda A."/>
            <person name="Takaki Y."/>
            <person name="Nishi S."/>
            <person name="Hori S."/>
            <person name="Arai W."/>
            <person name="Tsubouchi T."/>
            <person name="Morono Y."/>
            <person name="Uchiyama I."/>
            <person name="Ito T."/>
            <person name="Fujiyama A."/>
            <person name="Inagaki F."/>
            <person name="Takami H."/>
        </authorList>
    </citation>
    <scope>NUCLEOTIDE SEQUENCE</scope>
    <source>
        <strain evidence="1">Expedition CK06-06</strain>
    </source>
</reference>
<sequence length="60" mass="6931">SPVDNPVIVFHGKLDEVIPIKRSRARAEKIFTNLIYNTVDDDHSLKKTVQALDWEEIIKN</sequence>
<gene>
    <name evidence="1" type="ORF">S03H2_71336</name>
</gene>
<name>X1LFY5_9ZZZZ</name>
<accession>X1LFY5</accession>
<feature type="non-terminal residue" evidence="1">
    <location>
        <position position="1"/>
    </location>
</feature>
<comment type="caution">
    <text evidence="1">The sequence shown here is derived from an EMBL/GenBank/DDBJ whole genome shotgun (WGS) entry which is preliminary data.</text>
</comment>
<dbReference type="InterPro" id="IPR029058">
    <property type="entry name" value="AB_hydrolase_fold"/>
</dbReference>
<protein>
    <recommendedName>
        <fullName evidence="2">Alpha/beta hydrolase</fullName>
    </recommendedName>
</protein>
<evidence type="ECO:0008006" key="2">
    <source>
        <dbReference type="Google" id="ProtNLM"/>
    </source>
</evidence>
<evidence type="ECO:0000313" key="1">
    <source>
        <dbReference type="EMBL" id="GAI01320.1"/>
    </source>
</evidence>
<dbReference type="Gene3D" id="3.40.50.1820">
    <property type="entry name" value="alpha/beta hydrolase"/>
    <property type="match status" value="1"/>
</dbReference>
<organism evidence="1">
    <name type="scientific">marine sediment metagenome</name>
    <dbReference type="NCBI Taxonomy" id="412755"/>
    <lineage>
        <taxon>unclassified sequences</taxon>
        <taxon>metagenomes</taxon>
        <taxon>ecological metagenomes</taxon>
    </lineage>
</organism>
<dbReference type="AlphaFoldDB" id="X1LFY5"/>
<proteinExistence type="predicted"/>
<dbReference type="EMBL" id="BARU01047703">
    <property type="protein sequence ID" value="GAI01320.1"/>
    <property type="molecule type" value="Genomic_DNA"/>
</dbReference>